<feature type="domain" description="RNA polymerase sigma-70 region 2" evidence="6">
    <location>
        <begin position="21"/>
        <end position="89"/>
    </location>
</feature>
<dbReference type="InterPro" id="IPR013249">
    <property type="entry name" value="RNA_pol_sigma70_r4_t2"/>
</dbReference>
<dbReference type="SUPFAM" id="SSF88946">
    <property type="entry name" value="Sigma2 domain of RNA polymerase sigma factors"/>
    <property type="match status" value="1"/>
</dbReference>
<evidence type="ECO:0000313" key="9">
    <source>
        <dbReference type="Proteomes" id="UP000597877"/>
    </source>
</evidence>
<dbReference type="Gene3D" id="1.10.1740.10">
    <property type="match status" value="1"/>
</dbReference>
<dbReference type="InterPro" id="IPR013325">
    <property type="entry name" value="RNA_pol_sigma_r2"/>
</dbReference>
<keyword evidence="2" id="KW-0805">Transcription regulation</keyword>
<name>A0ABR7EZS1_9FIRM</name>
<comment type="similarity">
    <text evidence="1">Belongs to the sigma-70 factor family. ECF subfamily.</text>
</comment>
<keyword evidence="5" id="KW-0804">Transcription</keyword>
<evidence type="ECO:0000256" key="4">
    <source>
        <dbReference type="ARBA" id="ARBA00023125"/>
    </source>
</evidence>
<dbReference type="InterPro" id="IPR014284">
    <property type="entry name" value="RNA_pol_sigma-70_dom"/>
</dbReference>
<dbReference type="Pfam" id="PF08281">
    <property type="entry name" value="Sigma70_r4_2"/>
    <property type="match status" value="1"/>
</dbReference>
<evidence type="ECO:0000259" key="7">
    <source>
        <dbReference type="Pfam" id="PF08281"/>
    </source>
</evidence>
<keyword evidence="9" id="KW-1185">Reference proteome</keyword>
<dbReference type="InterPro" id="IPR013324">
    <property type="entry name" value="RNA_pol_sigma_r3/r4-like"/>
</dbReference>
<accession>A0ABR7EZS1</accession>
<dbReference type="PANTHER" id="PTHR43133:SF8">
    <property type="entry name" value="RNA POLYMERASE SIGMA FACTOR HI_1459-RELATED"/>
    <property type="match status" value="1"/>
</dbReference>
<dbReference type="EMBL" id="JACOOZ010000001">
    <property type="protein sequence ID" value="MBC5666839.1"/>
    <property type="molecule type" value="Genomic_DNA"/>
</dbReference>
<feature type="domain" description="RNA polymerase sigma factor 70 region 4 type 2" evidence="7">
    <location>
        <begin position="127"/>
        <end position="178"/>
    </location>
</feature>
<dbReference type="Proteomes" id="UP000597877">
    <property type="component" value="Unassembled WGS sequence"/>
</dbReference>
<evidence type="ECO:0000256" key="2">
    <source>
        <dbReference type="ARBA" id="ARBA00023015"/>
    </source>
</evidence>
<keyword evidence="4" id="KW-0238">DNA-binding</keyword>
<evidence type="ECO:0000256" key="5">
    <source>
        <dbReference type="ARBA" id="ARBA00023163"/>
    </source>
</evidence>
<dbReference type="SUPFAM" id="SSF88659">
    <property type="entry name" value="Sigma3 and sigma4 domains of RNA polymerase sigma factors"/>
    <property type="match status" value="1"/>
</dbReference>
<dbReference type="Gene3D" id="1.10.10.10">
    <property type="entry name" value="Winged helix-like DNA-binding domain superfamily/Winged helix DNA-binding domain"/>
    <property type="match status" value="1"/>
</dbReference>
<dbReference type="RefSeq" id="WP_021952670.1">
    <property type="nucleotide sequence ID" value="NZ_JACOOZ010000001.1"/>
</dbReference>
<dbReference type="InterPro" id="IPR036388">
    <property type="entry name" value="WH-like_DNA-bd_sf"/>
</dbReference>
<evidence type="ECO:0000313" key="8">
    <source>
        <dbReference type="EMBL" id="MBC5666839.1"/>
    </source>
</evidence>
<reference evidence="8 9" key="1">
    <citation type="submission" date="2020-08" db="EMBL/GenBank/DDBJ databases">
        <title>Genome public.</title>
        <authorList>
            <person name="Liu C."/>
            <person name="Sun Q."/>
        </authorList>
    </citation>
    <scope>NUCLEOTIDE SEQUENCE [LARGE SCALE GENOMIC DNA]</scope>
    <source>
        <strain evidence="8 9">BX4</strain>
    </source>
</reference>
<dbReference type="Pfam" id="PF04542">
    <property type="entry name" value="Sigma70_r2"/>
    <property type="match status" value="1"/>
</dbReference>
<dbReference type="InterPro" id="IPR039425">
    <property type="entry name" value="RNA_pol_sigma-70-like"/>
</dbReference>
<dbReference type="PANTHER" id="PTHR43133">
    <property type="entry name" value="RNA POLYMERASE ECF-TYPE SIGMA FACTO"/>
    <property type="match status" value="1"/>
</dbReference>
<organism evidence="8 9">
    <name type="scientific">Eubacterium segne</name>
    <dbReference type="NCBI Taxonomy" id="2763045"/>
    <lineage>
        <taxon>Bacteria</taxon>
        <taxon>Bacillati</taxon>
        <taxon>Bacillota</taxon>
        <taxon>Clostridia</taxon>
        <taxon>Eubacteriales</taxon>
        <taxon>Eubacteriaceae</taxon>
        <taxon>Eubacterium</taxon>
    </lineage>
</organism>
<dbReference type="NCBIfam" id="TIGR02937">
    <property type="entry name" value="sigma70-ECF"/>
    <property type="match status" value="1"/>
</dbReference>
<sequence>MIAIISAIEDDDERLTVERWYRRYYGLMFDKAFALSNDENITRDMINEAFIRIINNYDKVVTLNKFQMATYFVSTINSVTIDYLRKTGREDLVEADDYEKFLKKSVIEERKFCSLEDVSIRNYQLSQVIDAIDELTDKEKLLLIDKFYFEKSNREIASTMDMKENQVHVYVKRVCEKLCNIVDENKKQK</sequence>
<keyword evidence="3" id="KW-0731">Sigma factor</keyword>
<dbReference type="InterPro" id="IPR007627">
    <property type="entry name" value="RNA_pol_sigma70_r2"/>
</dbReference>
<evidence type="ECO:0000259" key="6">
    <source>
        <dbReference type="Pfam" id="PF04542"/>
    </source>
</evidence>
<evidence type="ECO:0000256" key="1">
    <source>
        <dbReference type="ARBA" id="ARBA00010641"/>
    </source>
</evidence>
<protein>
    <submittedName>
        <fullName evidence="8">Sigma-70 family RNA polymerase sigma factor</fullName>
    </submittedName>
</protein>
<gene>
    <name evidence="8" type="ORF">H8S00_02370</name>
</gene>
<evidence type="ECO:0000256" key="3">
    <source>
        <dbReference type="ARBA" id="ARBA00023082"/>
    </source>
</evidence>
<proteinExistence type="inferred from homology"/>
<comment type="caution">
    <text evidence="8">The sequence shown here is derived from an EMBL/GenBank/DDBJ whole genome shotgun (WGS) entry which is preliminary data.</text>
</comment>